<reference evidence="1" key="1">
    <citation type="submission" date="2015-07" db="EMBL/GenBank/DDBJ databases">
        <title>MeaNS - Measles Nucleotide Surveillance Program.</title>
        <authorList>
            <person name="Tran T."/>
            <person name="Druce J."/>
        </authorList>
    </citation>
    <scope>NUCLEOTIDE SEQUENCE</scope>
    <source>
        <strain evidence="1">UCB-OBI-ISO-001</strain>
        <tissue evidence="1">Gonad</tissue>
    </source>
</reference>
<dbReference type="AlphaFoldDB" id="A0A0L8IBD4"/>
<sequence>MHMTIRKHHNIKAKCYLPAFTHLHISYCGCPFMNAHHCNPFIIFFFTNIPQLPHYISPPPPTQLDMASYSIYCVVPKAHPSNWVYGLLVASKYSVVLTTLSNQQLQKLKALIL</sequence>
<gene>
    <name evidence="1" type="ORF">OCBIM_22025960mg</name>
</gene>
<accession>A0A0L8IBD4</accession>
<organism evidence="1">
    <name type="scientific">Octopus bimaculoides</name>
    <name type="common">California two-spotted octopus</name>
    <dbReference type="NCBI Taxonomy" id="37653"/>
    <lineage>
        <taxon>Eukaryota</taxon>
        <taxon>Metazoa</taxon>
        <taxon>Spiralia</taxon>
        <taxon>Lophotrochozoa</taxon>
        <taxon>Mollusca</taxon>
        <taxon>Cephalopoda</taxon>
        <taxon>Coleoidea</taxon>
        <taxon>Octopodiformes</taxon>
        <taxon>Octopoda</taxon>
        <taxon>Incirrata</taxon>
        <taxon>Octopodidae</taxon>
        <taxon>Octopus</taxon>
    </lineage>
</organism>
<evidence type="ECO:0000313" key="1">
    <source>
        <dbReference type="EMBL" id="KOF98330.1"/>
    </source>
</evidence>
<name>A0A0L8IBD4_OCTBM</name>
<protein>
    <submittedName>
        <fullName evidence="1">Uncharacterized protein</fullName>
    </submittedName>
</protein>
<proteinExistence type="predicted"/>
<dbReference type="EMBL" id="KQ416177">
    <property type="protein sequence ID" value="KOF98330.1"/>
    <property type="molecule type" value="Genomic_DNA"/>
</dbReference>